<feature type="compositionally biased region" description="Polar residues" evidence="2">
    <location>
        <begin position="78"/>
        <end position="92"/>
    </location>
</feature>
<dbReference type="Proteomes" id="UP001372834">
    <property type="component" value="Unassembled WGS sequence"/>
</dbReference>
<dbReference type="EMBL" id="JAWJWE010000008">
    <property type="protein sequence ID" value="KAK6631732.1"/>
    <property type="molecule type" value="Genomic_DNA"/>
</dbReference>
<feature type="region of interest" description="Disordered" evidence="2">
    <location>
        <begin position="78"/>
        <end position="107"/>
    </location>
</feature>
<dbReference type="AlphaFoldDB" id="A0AAN8PHB6"/>
<accession>A0AAN8PHB6</accession>
<protein>
    <submittedName>
        <fullName evidence="3">Uncharacterized protein</fullName>
    </submittedName>
</protein>
<proteinExistence type="predicted"/>
<organism evidence="3 4">
    <name type="scientific">Polyplax serrata</name>
    <name type="common">Common mouse louse</name>
    <dbReference type="NCBI Taxonomy" id="468196"/>
    <lineage>
        <taxon>Eukaryota</taxon>
        <taxon>Metazoa</taxon>
        <taxon>Ecdysozoa</taxon>
        <taxon>Arthropoda</taxon>
        <taxon>Hexapoda</taxon>
        <taxon>Insecta</taxon>
        <taxon>Pterygota</taxon>
        <taxon>Neoptera</taxon>
        <taxon>Paraneoptera</taxon>
        <taxon>Psocodea</taxon>
        <taxon>Troctomorpha</taxon>
        <taxon>Phthiraptera</taxon>
        <taxon>Anoplura</taxon>
        <taxon>Polyplacidae</taxon>
        <taxon>Polyplax</taxon>
    </lineage>
</organism>
<gene>
    <name evidence="3" type="ORF">RUM43_013796</name>
</gene>
<evidence type="ECO:0000313" key="4">
    <source>
        <dbReference type="Proteomes" id="UP001372834"/>
    </source>
</evidence>
<feature type="coiled-coil region" evidence="1">
    <location>
        <begin position="5"/>
        <end position="32"/>
    </location>
</feature>
<evidence type="ECO:0000256" key="2">
    <source>
        <dbReference type="SAM" id="MobiDB-lite"/>
    </source>
</evidence>
<keyword evidence="1" id="KW-0175">Coiled coil</keyword>
<name>A0AAN8PHB6_POLSC</name>
<sequence>MACNCTILNNKLDKLKTKYVRLRRDHKKLLDVTVILTDAIEEFIKIGINNNVLNKLASCVTIYPDLFRKPEQKALNVSSSQINTADDSNSDQFVEKNGRTYDPATESEKEYYEGFLARPRIPRTPQQ</sequence>
<reference evidence="3 4" key="1">
    <citation type="submission" date="2023-10" db="EMBL/GenBank/DDBJ databases">
        <title>Genomes of two closely related lineages of the louse Polyplax serrata with different host specificities.</title>
        <authorList>
            <person name="Martinu J."/>
            <person name="Tarabai H."/>
            <person name="Stefka J."/>
            <person name="Hypsa V."/>
        </authorList>
    </citation>
    <scope>NUCLEOTIDE SEQUENCE [LARGE SCALE GENOMIC DNA]</scope>
    <source>
        <strain evidence="3">HR10_N</strain>
    </source>
</reference>
<comment type="caution">
    <text evidence="3">The sequence shown here is derived from an EMBL/GenBank/DDBJ whole genome shotgun (WGS) entry which is preliminary data.</text>
</comment>
<evidence type="ECO:0000313" key="3">
    <source>
        <dbReference type="EMBL" id="KAK6631732.1"/>
    </source>
</evidence>
<evidence type="ECO:0000256" key="1">
    <source>
        <dbReference type="SAM" id="Coils"/>
    </source>
</evidence>